<dbReference type="eggNOG" id="ENOG502T0TG">
    <property type="taxonomic scope" value="Eukaryota"/>
</dbReference>
<dbReference type="Proteomes" id="UP000007322">
    <property type="component" value="Chromosome 2"/>
</dbReference>
<keyword evidence="1" id="KW-1133">Transmembrane helix</keyword>
<keyword evidence="3" id="KW-1185">Reference proteome</keyword>
<name>G2Q7A4_THET4</name>
<reference evidence="2 3" key="1">
    <citation type="journal article" date="2011" name="Nat. Biotechnol.">
        <title>Comparative genomic analysis of the thermophilic biomass-degrading fungi Myceliophthora thermophila and Thielavia terrestris.</title>
        <authorList>
            <person name="Berka R.M."/>
            <person name="Grigoriev I.V."/>
            <person name="Otillar R."/>
            <person name="Salamov A."/>
            <person name="Grimwood J."/>
            <person name="Reid I."/>
            <person name="Ishmael N."/>
            <person name="John T."/>
            <person name="Darmond C."/>
            <person name="Moisan M.-C."/>
            <person name="Henrissat B."/>
            <person name="Coutinho P.M."/>
            <person name="Lombard V."/>
            <person name="Natvig D.O."/>
            <person name="Lindquist E."/>
            <person name="Schmutz J."/>
            <person name="Lucas S."/>
            <person name="Harris P."/>
            <person name="Powlowski J."/>
            <person name="Bellemare A."/>
            <person name="Taylor D."/>
            <person name="Butler G."/>
            <person name="de Vries R.P."/>
            <person name="Allijn I.E."/>
            <person name="van den Brink J."/>
            <person name="Ushinsky S."/>
            <person name="Storms R."/>
            <person name="Powell A.J."/>
            <person name="Paulsen I.T."/>
            <person name="Elbourne L.D.H."/>
            <person name="Baker S.E."/>
            <person name="Magnuson J."/>
            <person name="LaBoissiere S."/>
            <person name="Clutterbuck A.J."/>
            <person name="Martinez D."/>
            <person name="Wogulis M."/>
            <person name="de Leon A.L."/>
            <person name="Rey M.W."/>
            <person name="Tsang A."/>
        </authorList>
    </citation>
    <scope>NUCLEOTIDE SEQUENCE [LARGE SCALE GENOMIC DNA]</scope>
    <source>
        <strain evidence="3">ATCC 42464 / BCRC 31852 / DSM 1799</strain>
    </source>
</reference>
<dbReference type="VEuPathDB" id="FungiDB:MYCTH_2314467"/>
<protein>
    <submittedName>
        <fullName evidence="2">Uncharacterized protein</fullName>
    </submittedName>
</protein>
<dbReference type="OMA" id="RHHQLIK"/>
<proteinExistence type="predicted"/>
<feature type="transmembrane region" description="Helical" evidence="1">
    <location>
        <begin position="28"/>
        <end position="50"/>
    </location>
</feature>
<keyword evidence="1" id="KW-0812">Transmembrane</keyword>
<accession>G2Q7A4</accession>
<evidence type="ECO:0000313" key="3">
    <source>
        <dbReference type="Proteomes" id="UP000007322"/>
    </source>
</evidence>
<evidence type="ECO:0000313" key="2">
    <source>
        <dbReference type="EMBL" id="AEO56015.1"/>
    </source>
</evidence>
<dbReference type="AlphaFoldDB" id="G2Q7A4"/>
<keyword evidence="1" id="KW-0472">Membrane</keyword>
<dbReference type="InParanoid" id="G2Q7A4"/>
<organism evidence="2 3">
    <name type="scientific">Thermothelomyces thermophilus (strain ATCC 42464 / BCRC 31852 / DSM 1799)</name>
    <name type="common">Sporotrichum thermophile</name>
    <dbReference type="NCBI Taxonomy" id="573729"/>
    <lineage>
        <taxon>Eukaryota</taxon>
        <taxon>Fungi</taxon>
        <taxon>Dikarya</taxon>
        <taxon>Ascomycota</taxon>
        <taxon>Pezizomycotina</taxon>
        <taxon>Sordariomycetes</taxon>
        <taxon>Sordariomycetidae</taxon>
        <taxon>Sordariales</taxon>
        <taxon>Chaetomiaceae</taxon>
        <taxon>Thermothelomyces</taxon>
    </lineage>
</organism>
<sequence length="64" mass="7140">MAAINYSLVARDSFSTLAKRSNWAGRNAGVMVVFCVVFVVGVGLIGLWIYKKVLARREKRQSHV</sequence>
<dbReference type="GeneID" id="11511939"/>
<evidence type="ECO:0000256" key="1">
    <source>
        <dbReference type="SAM" id="Phobius"/>
    </source>
</evidence>
<dbReference type="KEGG" id="mtm:MYCTH_2314467"/>
<dbReference type="EMBL" id="CP003003">
    <property type="protein sequence ID" value="AEO56015.1"/>
    <property type="molecule type" value="Genomic_DNA"/>
</dbReference>
<dbReference type="RefSeq" id="XP_003661260.1">
    <property type="nucleotide sequence ID" value="XM_003661212.1"/>
</dbReference>
<dbReference type="HOGENOM" id="CLU_199238_0_0_1"/>
<gene>
    <name evidence="2" type="ORF">MYCTH_2314467</name>
</gene>